<comment type="caution">
    <text evidence="4">The sequence shown here is derived from an EMBL/GenBank/DDBJ whole genome shotgun (WGS) entry which is preliminary data.</text>
</comment>
<dbReference type="InterPro" id="IPR036457">
    <property type="entry name" value="PPM-type-like_dom_sf"/>
</dbReference>
<accession>A0AAU9K3D3</accession>
<dbReference type="InterPro" id="IPR001932">
    <property type="entry name" value="PPM-type_phosphatase-like_dom"/>
</dbReference>
<dbReference type="GO" id="GO:0004722">
    <property type="term" value="F:protein serine/threonine phosphatase activity"/>
    <property type="evidence" value="ECO:0007669"/>
    <property type="project" value="InterPro"/>
</dbReference>
<sequence>MGCCSATSCKTNTKTPLTSISLREYPRKTILSIKSRAQNSIKKSKLDDVEFDLTNPVFAYSKRFNLGDKTFWASACVIPGFDPKGEIPKTCQDYSSFLKDDKSALLVLFDGHGPEGEKVVERCGEIVEEFFSTRKAEFEEDPSSFLNELTKSCDDEVLGSTKFDSYYSGCTEVLVYFHGNNIHCASLGDSRAIIATTEPPEVMPAPTAAWGEDKKVLDEVRKRRNSVVNPEIKAIQLTKDQKPEDPEELMRIIKSGGRVQRTVDENGNRIGPFRVWELNVNAPGLAMSRSIGDGMGTRVGVIAKPICTEYQLKGESDYFIVVASDGVWDVLDNQDVVNFVEYYRNKCRREIEVVSNEEKVTQENACIAQLLCEEARVRWFSIVEEEDVLIDDISCVILEINESQFFIGQSDMNKRPNLEPSISHIEMHEHRTPSLDDVILRDPRRSSVVGKDEDLLKE</sequence>
<dbReference type="Pfam" id="PF00481">
    <property type="entry name" value="PP2C"/>
    <property type="match status" value="2"/>
</dbReference>
<dbReference type="GO" id="GO:0016020">
    <property type="term" value="C:membrane"/>
    <property type="evidence" value="ECO:0007669"/>
    <property type="project" value="UniProtKB-SubCell"/>
</dbReference>
<dbReference type="PANTHER" id="PTHR47992">
    <property type="entry name" value="PROTEIN PHOSPHATASE"/>
    <property type="match status" value="1"/>
</dbReference>
<evidence type="ECO:0000256" key="2">
    <source>
        <dbReference type="ARBA" id="ARBA00023136"/>
    </source>
</evidence>
<dbReference type="EMBL" id="CAJZBQ010000057">
    <property type="protein sequence ID" value="CAG9334041.1"/>
    <property type="molecule type" value="Genomic_DNA"/>
</dbReference>
<evidence type="ECO:0000256" key="1">
    <source>
        <dbReference type="ARBA" id="ARBA00004370"/>
    </source>
</evidence>
<dbReference type="Proteomes" id="UP001162131">
    <property type="component" value="Unassembled WGS sequence"/>
</dbReference>
<keyword evidence="2" id="KW-0472">Membrane</keyword>
<dbReference type="Gene3D" id="3.60.40.10">
    <property type="entry name" value="PPM-type phosphatase domain"/>
    <property type="match status" value="1"/>
</dbReference>
<proteinExistence type="predicted"/>
<feature type="domain" description="PPM-type phosphatase" evidence="3">
    <location>
        <begin position="71"/>
        <end position="400"/>
    </location>
</feature>
<dbReference type="SMART" id="SM00332">
    <property type="entry name" value="PP2Cc"/>
    <property type="match status" value="1"/>
</dbReference>
<reference evidence="4" key="1">
    <citation type="submission" date="2021-09" db="EMBL/GenBank/DDBJ databases">
        <authorList>
            <consortium name="AG Swart"/>
            <person name="Singh M."/>
            <person name="Singh A."/>
            <person name="Seah K."/>
            <person name="Emmerich C."/>
        </authorList>
    </citation>
    <scope>NUCLEOTIDE SEQUENCE</scope>
    <source>
        <strain evidence="4">ATCC30299</strain>
    </source>
</reference>
<evidence type="ECO:0000259" key="3">
    <source>
        <dbReference type="PROSITE" id="PS51746"/>
    </source>
</evidence>
<dbReference type="InterPro" id="IPR015655">
    <property type="entry name" value="PP2C"/>
</dbReference>
<protein>
    <recommendedName>
        <fullName evidence="3">PPM-type phosphatase domain-containing protein</fullName>
    </recommendedName>
</protein>
<dbReference type="SUPFAM" id="SSF81606">
    <property type="entry name" value="PP2C-like"/>
    <property type="match status" value="1"/>
</dbReference>
<organism evidence="4 5">
    <name type="scientific">Blepharisma stoltei</name>
    <dbReference type="NCBI Taxonomy" id="1481888"/>
    <lineage>
        <taxon>Eukaryota</taxon>
        <taxon>Sar</taxon>
        <taxon>Alveolata</taxon>
        <taxon>Ciliophora</taxon>
        <taxon>Postciliodesmatophora</taxon>
        <taxon>Heterotrichea</taxon>
        <taxon>Heterotrichida</taxon>
        <taxon>Blepharismidae</taxon>
        <taxon>Blepharisma</taxon>
    </lineage>
</organism>
<comment type="subcellular location">
    <subcellularLocation>
        <location evidence="1">Membrane</location>
    </subcellularLocation>
</comment>
<evidence type="ECO:0000313" key="5">
    <source>
        <dbReference type="Proteomes" id="UP001162131"/>
    </source>
</evidence>
<evidence type="ECO:0000313" key="4">
    <source>
        <dbReference type="EMBL" id="CAG9334041.1"/>
    </source>
</evidence>
<gene>
    <name evidence="4" type="ORF">BSTOLATCC_MIC59846</name>
</gene>
<dbReference type="CDD" id="cd00143">
    <property type="entry name" value="PP2Cc"/>
    <property type="match status" value="1"/>
</dbReference>
<dbReference type="AlphaFoldDB" id="A0AAU9K3D3"/>
<dbReference type="PROSITE" id="PS51746">
    <property type="entry name" value="PPM_2"/>
    <property type="match status" value="1"/>
</dbReference>
<keyword evidence="5" id="KW-1185">Reference proteome</keyword>
<name>A0AAU9K3D3_9CILI</name>